<reference evidence="1" key="1">
    <citation type="submission" date="2013-11" db="EMBL/GenBank/DDBJ databases">
        <title>Genome sequence of the fusiform rust pathogen reveals effectors for host alternation and coevolution with pine.</title>
        <authorList>
            <consortium name="DOE Joint Genome Institute"/>
            <person name="Smith K."/>
            <person name="Pendleton A."/>
            <person name="Kubisiak T."/>
            <person name="Anderson C."/>
            <person name="Salamov A."/>
            <person name="Aerts A."/>
            <person name="Riley R."/>
            <person name="Clum A."/>
            <person name="Lindquist E."/>
            <person name="Ence D."/>
            <person name="Campbell M."/>
            <person name="Kronenberg Z."/>
            <person name="Feau N."/>
            <person name="Dhillon B."/>
            <person name="Hamelin R."/>
            <person name="Burleigh J."/>
            <person name="Smith J."/>
            <person name="Yandell M."/>
            <person name="Nelson C."/>
            <person name="Grigoriev I."/>
            <person name="Davis J."/>
        </authorList>
    </citation>
    <scope>NUCLEOTIDE SEQUENCE</scope>
    <source>
        <strain evidence="1">G11</strain>
    </source>
</reference>
<protein>
    <submittedName>
        <fullName evidence="1">Uncharacterized protein</fullName>
    </submittedName>
</protein>
<accession>A0A9P6T8J7</accession>
<proteinExistence type="predicted"/>
<organism evidence="1 2">
    <name type="scientific">Cronartium quercuum f. sp. fusiforme G11</name>
    <dbReference type="NCBI Taxonomy" id="708437"/>
    <lineage>
        <taxon>Eukaryota</taxon>
        <taxon>Fungi</taxon>
        <taxon>Dikarya</taxon>
        <taxon>Basidiomycota</taxon>
        <taxon>Pucciniomycotina</taxon>
        <taxon>Pucciniomycetes</taxon>
        <taxon>Pucciniales</taxon>
        <taxon>Coleosporiaceae</taxon>
        <taxon>Cronartium</taxon>
    </lineage>
</organism>
<comment type="caution">
    <text evidence="1">The sequence shown here is derived from an EMBL/GenBank/DDBJ whole genome shotgun (WGS) entry which is preliminary data.</text>
</comment>
<name>A0A9P6T8J7_9BASI</name>
<gene>
    <name evidence="1" type="ORF">CROQUDRAFT_109694</name>
</gene>
<dbReference type="Proteomes" id="UP000886653">
    <property type="component" value="Unassembled WGS sequence"/>
</dbReference>
<keyword evidence="2" id="KW-1185">Reference proteome</keyword>
<dbReference type="EMBL" id="MU167341">
    <property type="protein sequence ID" value="KAG0142660.1"/>
    <property type="molecule type" value="Genomic_DNA"/>
</dbReference>
<evidence type="ECO:0000313" key="1">
    <source>
        <dbReference type="EMBL" id="KAG0142660.1"/>
    </source>
</evidence>
<sequence length="97" mass="10442">MTVTLKETYTSVTSVSSQYSVVSNVCGGTMTQLSTRFASVVSVCVQMKGFSSQVMNSAGATFQGYQQVGFGFSSFLNHPYFSLIKHAVLSILFSINS</sequence>
<evidence type="ECO:0000313" key="2">
    <source>
        <dbReference type="Proteomes" id="UP000886653"/>
    </source>
</evidence>
<dbReference type="AlphaFoldDB" id="A0A9P6T8J7"/>